<comment type="caution">
    <text evidence="4">The sequence shown here is derived from an EMBL/GenBank/DDBJ whole genome shotgun (WGS) entry which is preliminary data.</text>
</comment>
<dbReference type="PRINTS" id="PR00038">
    <property type="entry name" value="HTHLUXR"/>
</dbReference>
<dbReference type="Pfam" id="PF00196">
    <property type="entry name" value="GerE"/>
    <property type="match status" value="1"/>
</dbReference>
<dbReference type="SUPFAM" id="SSF52540">
    <property type="entry name" value="P-loop containing nucleoside triphosphate hydrolases"/>
    <property type="match status" value="1"/>
</dbReference>
<dbReference type="PROSITE" id="PS50043">
    <property type="entry name" value="HTH_LUXR_2"/>
    <property type="match status" value="1"/>
</dbReference>
<dbReference type="Proteomes" id="UP001552479">
    <property type="component" value="Unassembled WGS sequence"/>
</dbReference>
<proteinExistence type="predicted"/>
<accession>A0ABV3ILM7</accession>
<gene>
    <name evidence="4" type="ORF">AB0L03_00365</name>
</gene>
<dbReference type="InterPro" id="IPR016032">
    <property type="entry name" value="Sig_transdc_resp-reg_C-effctor"/>
</dbReference>
<protein>
    <submittedName>
        <fullName evidence="4">AAA family ATPase</fullName>
    </submittedName>
</protein>
<dbReference type="InterPro" id="IPR000792">
    <property type="entry name" value="Tscrpt_reg_LuxR_C"/>
</dbReference>
<evidence type="ECO:0000313" key="4">
    <source>
        <dbReference type="EMBL" id="MEV4921306.1"/>
    </source>
</evidence>
<dbReference type="Gene3D" id="1.10.10.10">
    <property type="entry name" value="Winged helix-like DNA-binding domain superfamily/Winged helix DNA-binding domain"/>
    <property type="match status" value="1"/>
</dbReference>
<dbReference type="InterPro" id="IPR027417">
    <property type="entry name" value="P-loop_NTPase"/>
</dbReference>
<dbReference type="InterPro" id="IPR036388">
    <property type="entry name" value="WH-like_DNA-bd_sf"/>
</dbReference>
<keyword evidence="1" id="KW-0547">Nucleotide-binding</keyword>
<reference evidence="4 5" key="1">
    <citation type="submission" date="2024-06" db="EMBL/GenBank/DDBJ databases">
        <title>The Natural Products Discovery Center: Release of the First 8490 Sequenced Strains for Exploring Actinobacteria Biosynthetic Diversity.</title>
        <authorList>
            <person name="Kalkreuter E."/>
            <person name="Kautsar S.A."/>
            <person name="Yang D."/>
            <person name="Bader C.D."/>
            <person name="Teijaro C.N."/>
            <person name="Fluegel L."/>
            <person name="Davis C.M."/>
            <person name="Simpson J.R."/>
            <person name="Lauterbach L."/>
            <person name="Steele A.D."/>
            <person name="Gui C."/>
            <person name="Meng S."/>
            <person name="Li G."/>
            <person name="Viehrig K."/>
            <person name="Ye F."/>
            <person name="Su P."/>
            <person name="Kiefer A.F."/>
            <person name="Nichols A."/>
            <person name="Cepeda A.J."/>
            <person name="Yan W."/>
            <person name="Fan B."/>
            <person name="Jiang Y."/>
            <person name="Adhikari A."/>
            <person name="Zheng C.-J."/>
            <person name="Schuster L."/>
            <person name="Cowan T.M."/>
            <person name="Smanski M.J."/>
            <person name="Chevrette M.G."/>
            <person name="De Carvalho L.P.S."/>
            <person name="Shen B."/>
        </authorList>
    </citation>
    <scope>NUCLEOTIDE SEQUENCE [LARGE SCALE GENOMIC DNA]</scope>
    <source>
        <strain evidence="4 5">NPDC053791</strain>
    </source>
</reference>
<evidence type="ECO:0000313" key="5">
    <source>
        <dbReference type="Proteomes" id="UP001552479"/>
    </source>
</evidence>
<evidence type="ECO:0000256" key="2">
    <source>
        <dbReference type="ARBA" id="ARBA00022840"/>
    </source>
</evidence>
<dbReference type="InterPro" id="IPR041664">
    <property type="entry name" value="AAA_16"/>
</dbReference>
<feature type="domain" description="HTH luxR-type" evidence="3">
    <location>
        <begin position="949"/>
        <end position="1015"/>
    </location>
</feature>
<dbReference type="Gene3D" id="3.40.50.300">
    <property type="entry name" value="P-loop containing nucleotide triphosphate hydrolases"/>
    <property type="match status" value="1"/>
</dbReference>
<name>A0ABV3ILM7_9ACTN</name>
<dbReference type="SMART" id="SM00421">
    <property type="entry name" value="HTH_LUXR"/>
    <property type="match status" value="1"/>
</dbReference>
<dbReference type="RefSeq" id="WP_366086211.1">
    <property type="nucleotide sequence ID" value="NZ_JBFASG010000001.1"/>
</dbReference>
<evidence type="ECO:0000259" key="3">
    <source>
        <dbReference type="PROSITE" id="PS50043"/>
    </source>
</evidence>
<keyword evidence="5" id="KW-1185">Reference proteome</keyword>
<dbReference type="Pfam" id="PF13191">
    <property type="entry name" value="AAA_16"/>
    <property type="match status" value="1"/>
</dbReference>
<sequence length="1016" mass="107188">MPRKARGGGDDPVFACWPALPDDDCAAREGCAACAACSTAGPDGGRHPGRGELVGRESEMGQVMTALAAARSGRGGALVVTGEPGVGKTRLAAEALGTAAAAGMVTMRGRAGTVGPPVPYRPVIEALLLPARAGLLPDPDELGPYGPVLTRLLSGTQDTGSGGASHIMVAETMLRVLAAVAGKQSGPPGQREHRGCLLVLDDLHDSDAGTLAVVEYLLDNIGQQPAVLLLIAGCAPCTVTGMAVRARQYGAAEVLDLPPLGRSDVHRLVAAELGIAPEGVCPGLVERVVAGSAGIPFVVKELARDPAALHGNPVPSVPAAVADRVRRQAERLGPLGLEFLSMAVLFGRRFPLPVLEHAIGRDHGELSAILRAAVASRLITPDGSGTQWYAFRYGLAAEALLAGLGPGERAGHARRLVRSLNDLHPGLPGAWCAHAARLHEHGGDTQEAIRLYCGAAARAMSEGSAGMAERAVALLTRARHLLGPTADPELHATVLEQLLDAVACSARCDRLPAPGTVLDGDGGTHGMPARRQAGIHARLSGVATLMGRPAEALRHVDTARRLLGIHHPFDDHATLVDITAAHAELHRPAPDRLRTAARFARRALDAARRTGPPDVECKALLLLGQLAREQDGPTATTHFEQARAVALTHRLPVLRVTAEVHLATVAASHDGQTGQVEQARREALRMGLLPPAYEAAFALALDRIRRCAFAEAQDLIREGAAGAERRGLGRHLAMLRLAEAVCHAHQGGRAAMEEALERLAPLIDAAPGLRAMSYGLARAFCSLLEEQHDAAGHEVARALAYDAENPATGEFGKHGIILLLGVLAGRMGRQHYEGAAQASISGTRWNRQFVGLAHAVLLGREGRPGEATAVAGKALEASELYPMARRLCLRLVAQRAYEDGWGEPVAWLREAEEYFHDAGLQAVAGAGRALLRRMGAPVRQRRTGTEQVPPELRRCGITVREFEVARLVAERIANKDIAGRLHISPRTVEKHVASLLQKTGHPNRRAFATASRDLVP</sequence>
<dbReference type="SUPFAM" id="SSF46894">
    <property type="entry name" value="C-terminal effector domain of the bipartite response regulators"/>
    <property type="match status" value="1"/>
</dbReference>
<dbReference type="EMBL" id="JBFASG010000001">
    <property type="protein sequence ID" value="MEV4921306.1"/>
    <property type="molecule type" value="Genomic_DNA"/>
</dbReference>
<evidence type="ECO:0000256" key="1">
    <source>
        <dbReference type="ARBA" id="ARBA00022741"/>
    </source>
</evidence>
<dbReference type="PANTHER" id="PTHR16305">
    <property type="entry name" value="TESTICULAR SOLUBLE ADENYLYL CYCLASE"/>
    <property type="match status" value="1"/>
</dbReference>
<organism evidence="4 5">
    <name type="scientific">Streptomyces roseoverticillatus</name>
    <dbReference type="NCBI Taxonomy" id="66429"/>
    <lineage>
        <taxon>Bacteria</taxon>
        <taxon>Bacillati</taxon>
        <taxon>Actinomycetota</taxon>
        <taxon>Actinomycetes</taxon>
        <taxon>Kitasatosporales</taxon>
        <taxon>Streptomycetaceae</taxon>
        <taxon>Streptomyces</taxon>
    </lineage>
</organism>
<dbReference type="CDD" id="cd06170">
    <property type="entry name" value="LuxR_C_like"/>
    <property type="match status" value="1"/>
</dbReference>
<keyword evidence="2" id="KW-0067">ATP-binding</keyword>
<dbReference type="PANTHER" id="PTHR16305:SF28">
    <property type="entry name" value="GUANYLATE CYCLASE DOMAIN-CONTAINING PROTEIN"/>
    <property type="match status" value="1"/>
</dbReference>